<dbReference type="SUPFAM" id="SSF51679">
    <property type="entry name" value="Bacterial luciferase-like"/>
    <property type="match status" value="1"/>
</dbReference>
<gene>
    <name evidence="3" type="ORF">F1721_28965</name>
</gene>
<proteinExistence type="predicted"/>
<dbReference type="InterPro" id="IPR036661">
    <property type="entry name" value="Luciferase-like_sf"/>
</dbReference>
<reference evidence="3 4" key="1">
    <citation type="submission" date="2019-09" db="EMBL/GenBank/DDBJ databases">
        <title>Draft genome sequence of the thermophilic Saccharopolyspora hirsuta VKM Ac-666T.</title>
        <authorList>
            <person name="Lobastova T.G."/>
            <person name="Fokina V."/>
            <person name="Bragin E.Y."/>
            <person name="Shtratnikova V.Y."/>
            <person name="Starodumova I.P."/>
            <person name="Tarlachkov S.V."/>
            <person name="Donova M.V."/>
        </authorList>
    </citation>
    <scope>NUCLEOTIDE SEQUENCE [LARGE SCALE GENOMIC DNA]</scope>
    <source>
        <strain evidence="3 4">VKM Ac-666</strain>
    </source>
</reference>
<dbReference type="Gene3D" id="3.20.20.30">
    <property type="entry name" value="Luciferase-like domain"/>
    <property type="match status" value="1"/>
</dbReference>
<comment type="similarity">
    <text evidence="1">To bacterial alkanal monooxygenase alpha and beta chains.</text>
</comment>
<dbReference type="EMBL" id="VWPH01000016">
    <property type="protein sequence ID" value="KAA5827025.1"/>
    <property type="molecule type" value="Genomic_DNA"/>
</dbReference>
<dbReference type="InterPro" id="IPR011251">
    <property type="entry name" value="Luciferase-like_dom"/>
</dbReference>
<dbReference type="GO" id="GO:0005829">
    <property type="term" value="C:cytosol"/>
    <property type="evidence" value="ECO:0007669"/>
    <property type="project" value="TreeGrafter"/>
</dbReference>
<keyword evidence="4" id="KW-1185">Reference proteome</keyword>
<dbReference type="OrthoDB" id="9780518at2"/>
<dbReference type="Proteomes" id="UP000323946">
    <property type="component" value="Unassembled WGS sequence"/>
</dbReference>
<evidence type="ECO:0000256" key="1">
    <source>
        <dbReference type="ARBA" id="ARBA00007789"/>
    </source>
</evidence>
<evidence type="ECO:0000313" key="4">
    <source>
        <dbReference type="Proteomes" id="UP000323946"/>
    </source>
</evidence>
<organism evidence="3 4">
    <name type="scientific">Saccharopolyspora hirsuta</name>
    <dbReference type="NCBI Taxonomy" id="1837"/>
    <lineage>
        <taxon>Bacteria</taxon>
        <taxon>Bacillati</taxon>
        <taxon>Actinomycetota</taxon>
        <taxon>Actinomycetes</taxon>
        <taxon>Pseudonocardiales</taxon>
        <taxon>Pseudonocardiaceae</taxon>
        <taxon>Saccharopolyspora</taxon>
    </lineage>
</organism>
<dbReference type="GO" id="GO:0016705">
    <property type="term" value="F:oxidoreductase activity, acting on paired donors, with incorporation or reduction of molecular oxygen"/>
    <property type="evidence" value="ECO:0007669"/>
    <property type="project" value="InterPro"/>
</dbReference>
<evidence type="ECO:0000313" key="3">
    <source>
        <dbReference type="EMBL" id="KAA5827025.1"/>
    </source>
</evidence>
<name>A0A5M7BIU4_SACHI</name>
<dbReference type="Pfam" id="PF00296">
    <property type="entry name" value="Bac_luciferase"/>
    <property type="match status" value="1"/>
</dbReference>
<accession>A0A5M7BIU4</accession>
<sequence>MGVKGSWVRIPPSRRSEEPVDQHVSAGQRAFRIAVWIFGDHSGGATAILIDRLASASTTIRVGSGGVMLPNHPPLVVAEQFGTLGALHSGRIDLGIGRAPGTDPITARALRRTADFGANDFPHQLDELMHYMNRDSSGHIAAVPAPENWPPLWLLGTSPNTAALAGAMGVPFAFAHHLRPDATAASLQAYRESFQPSAHLAEPYAIVAAVVSAADTDERAEWLLGPMKLAFALGAADPKPFHSPEDAAKHSLSAEQELRVQAQFGPQIVGSPETVRDQVGDLVSRTGADELMALTVIHDHEERVRSYELLAEAVRQSSGDRERVDAG</sequence>
<comment type="caution">
    <text evidence="3">The sequence shown here is derived from an EMBL/GenBank/DDBJ whole genome shotgun (WGS) entry which is preliminary data.</text>
</comment>
<dbReference type="NCBIfam" id="TIGR03558">
    <property type="entry name" value="oxido_grp_1"/>
    <property type="match status" value="1"/>
</dbReference>
<evidence type="ECO:0000259" key="2">
    <source>
        <dbReference type="Pfam" id="PF00296"/>
    </source>
</evidence>
<dbReference type="PANTHER" id="PTHR30137:SF6">
    <property type="entry name" value="LUCIFERASE-LIKE MONOOXYGENASE"/>
    <property type="match status" value="1"/>
</dbReference>
<dbReference type="InterPro" id="IPR050766">
    <property type="entry name" value="Bact_Lucif_Oxidored"/>
</dbReference>
<protein>
    <submittedName>
        <fullName evidence="3">LLM class flavin-dependent oxidoreductase</fullName>
    </submittedName>
</protein>
<dbReference type="InterPro" id="IPR019949">
    <property type="entry name" value="CmoO-like"/>
</dbReference>
<dbReference type="CDD" id="cd00347">
    <property type="entry name" value="Flavin_utilizing_monoxygenases"/>
    <property type="match status" value="1"/>
</dbReference>
<dbReference type="AlphaFoldDB" id="A0A5M7BIU4"/>
<dbReference type="PANTHER" id="PTHR30137">
    <property type="entry name" value="LUCIFERASE-LIKE MONOOXYGENASE"/>
    <property type="match status" value="1"/>
</dbReference>
<feature type="domain" description="Luciferase-like" evidence="2">
    <location>
        <begin position="44"/>
        <end position="289"/>
    </location>
</feature>